<sequence>MSKKLVPASSSNGGEMYDDDDSFEEEQHTTNVNGNGNENGFHIPPTASPVPDNYSSIVACPHIKSVLESRAKETVFVTYRQAVTISQPLNPTQTFISNKDGQEVSFDKLLAKQVASLKCTDCHLNHFQNSMICLQCPHVGCFGSHNHAMLHYKSTQHLFAIDSRSGLLYCFSCGNYTNHSALEEIRSEIMGNGGTNNVVYNEENYSDPNEVSINALKGFVNLGATCFMSSILQTLIHNPIVKYQFFNNDLHYFNCERNRLQYMNGGVIEENNACITCSVDSIFQYFFSNSSTEGFGMTNLLTTSWYKKKSLAGFQEQDAHEFWQFLLNEFHSDLQRVMGRPSLPALNDNNQCKCITHTTFSFELQSSIKCASCDQITETIDPMIDLSLEIKNSQNKQIDIYDCLDLFTSEEKLDILYTCNFCGDKTKPTKRLRLKSIPPVLSIQLKRFEHKNDSTSKIETPVSIPLFLDLTKYCDGENTDSIDGNKVFELFAVVCHIGSVNTGHYIVYIKDGNGRWFMYDDSVISLVSQQDVTNKNAYLLYYITHKI</sequence>
<comment type="similarity">
    <text evidence="5">Belongs to the peptidase C19 family.</text>
</comment>
<dbReference type="GO" id="GO:0004843">
    <property type="term" value="F:cysteine-type deubiquitinase activity"/>
    <property type="evidence" value="ECO:0007669"/>
    <property type="project" value="UniProtKB-UniRule"/>
</dbReference>
<evidence type="ECO:0000256" key="4">
    <source>
        <dbReference type="PROSITE-ProRule" id="PRU00502"/>
    </source>
</evidence>
<dbReference type="GeneID" id="18870847"/>
<dbReference type="STRING" id="619300.G3AM36"/>
<feature type="compositionally biased region" description="Low complexity" evidence="6">
    <location>
        <begin position="31"/>
        <end position="40"/>
    </location>
</feature>
<comment type="catalytic activity">
    <reaction evidence="5">
        <text>Thiol-dependent hydrolysis of ester, thioester, amide, peptide and isopeptide bonds formed by the C-terminal Gly of ubiquitin (a 76-residue protein attached to proteins as an intracellular targeting signal).</text>
        <dbReference type="EC" id="3.4.19.12"/>
    </reaction>
</comment>
<dbReference type="SUPFAM" id="SSF57850">
    <property type="entry name" value="RING/U-box"/>
    <property type="match status" value="1"/>
</dbReference>
<evidence type="ECO:0000256" key="3">
    <source>
        <dbReference type="ARBA" id="ARBA00022833"/>
    </source>
</evidence>
<dbReference type="GO" id="GO:0005634">
    <property type="term" value="C:nucleus"/>
    <property type="evidence" value="ECO:0007669"/>
    <property type="project" value="TreeGrafter"/>
</dbReference>
<dbReference type="PROSITE" id="PS50271">
    <property type="entry name" value="ZF_UBP"/>
    <property type="match status" value="1"/>
</dbReference>
<keyword evidence="1" id="KW-0479">Metal-binding</keyword>
<keyword evidence="10" id="KW-1185">Reference proteome</keyword>
<dbReference type="InterPro" id="IPR018200">
    <property type="entry name" value="USP_CS"/>
</dbReference>
<dbReference type="KEGG" id="spaa:SPAPADRAFT_149886"/>
<organism evidence="10">
    <name type="scientific">Spathaspora passalidarum (strain NRRL Y-27907 / 11-Y1)</name>
    <dbReference type="NCBI Taxonomy" id="619300"/>
    <lineage>
        <taxon>Eukaryota</taxon>
        <taxon>Fungi</taxon>
        <taxon>Dikarya</taxon>
        <taxon>Ascomycota</taxon>
        <taxon>Saccharomycotina</taxon>
        <taxon>Pichiomycetes</taxon>
        <taxon>Debaryomycetaceae</taxon>
        <taxon>Spathaspora</taxon>
    </lineage>
</organism>
<evidence type="ECO:0000256" key="2">
    <source>
        <dbReference type="ARBA" id="ARBA00022771"/>
    </source>
</evidence>
<dbReference type="Gene3D" id="3.90.70.10">
    <property type="entry name" value="Cysteine proteinases"/>
    <property type="match status" value="1"/>
</dbReference>
<feature type="domain" description="UBP-type" evidence="8">
    <location>
        <begin position="91"/>
        <end position="196"/>
    </location>
</feature>
<evidence type="ECO:0000313" key="10">
    <source>
        <dbReference type="Proteomes" id="UP000000709"/>
    </source>
</evidence>
<dbReference type="Proteomes" id="UP000000709">
    <property type="component" value="Unassembled WGS sequence"/>
</dbReference>
<gene>
    <name evidence="9" type="ORF">SPAPADRAFT_149886</name>
</gene>
<dbReference type="InterPro" id="IPR050164">
    <property type="entry name" value="Peptidase_C19"/>
</dbReference>
<dbReference type="InterPro" id="IPR013083">
    <property type="entry name" value="Znf_RING/FYVE/PHD"/>
</dbReference>
<dbReference type="GO" id="GO:0006508">
    <property type="term" value="P:proteolysis"/>
    <property type="evidence" value="ECO:0007669"/>
    <property type="project" value="UniProtKB-KW"/>
</dbReference>
<evidence type="ECO:0000259" key="8">
    <source>
        <dbReference type="PROSITE" id="PS50271"/>
    </source>
</evidence>
<evidence type="ECO:0000256" key="5">
    <source>
        <dbReference type="RuleBase" id="RU366025"/>
    </source>
</evidence>
<dbReference type="PROSITE" id="PS50235">
    <property type="entry name" value="USP_3"/>
    <property type="match status" value="1"/>
</dbReference>
<dbReference type="Pfam" id="PF02148">
    <property type="entry name" value="zf-UBP"/>
    <property type="match status" value="1"/>
</dbReference>
<dbReference type="AlphaFoldDB" id="G3AM36"/>
<protein>
    <recommendedName>
        <fullName evidence="5">Ubiquitin carboxyl-terminal hydrolase</fullName>
        <ecNumber evidence="5">3.4.19.12</ecNumber>
    </recommendedName>
</protein>
<dbReference type="GO" id="GO:0008270">
    <property type="term" value="F:zinc ion binding"/>
    <property type="evidence" value="ECO:0007669"/>
    <property type="project" value="UniProtKB-KW"/>
</dbReference>
<dbReference type="InParanoid" id="G3AM36"/>
<dbReference type="GO" id="GO:0005829">
    <property type="term" value="C:cytosol"/>
    <property type="evidence" value="ECO:0007669"/>
    <property type="project" value="TreeGrafter"/>
</dbReference>
<keyword evidence="5" id="KW-0645">Protease</keyword>
<evidence type="ECO:0000256" key="1">
    <source>
        <dbReference type="ARBA" id="ARBA00022723"/>
    </source>
</evidence>
<keyword evidence="5" id="KW-0378">Hydrolase</keyword>
<proteinExistence type="inferred from homology"/>
<dbReference type="HOGENOM" id="CLU_008279_11_2_1"/>
<dbReference type="OMA" id="NVSCNCI"/>
<dbReference type="Pfam" id="PF00443">
    <property type="entry name" value="UCH"/>
    <property type="match status" value="1"/>
</dbReference>
<evidence type="ECO:0000313" key="9">
    <source>
        <dbReference type="EMBL" id="EGW32741.1"/>
    </source>
</evidence>
<keyword evidence="5" id="KW-0788">Thiol protease</keyword>
<dbReference type="InterPro" id="IPR028889">
    <property type="entry name" value="USP"/>
</dbReference>
<dbReference type="InterPro" id="IPR038765">
    <property type="entry name" value="Papain-like_cys_pep_sf"/>
</dbReference>
<name>G3AM36_SPAPN</name>
<dbReference type="FunCoup" id="G3AM36">
    <property type="interactions" value="506"/>
</dbReference>
<reference evidence="9 10" key="1">
    <citation type="journal article" date="2011" name="Proc. Natl. Acad. Sci. U.S.A.">
        <title>Comparative genomics of xylose-fermenting fungi for enhanced biofuel production.</title>
        <authorList>
            <person name="Wohlbach D.J."/>
            <person name="Kuo A."/>
            <person name="Sato T.K."/>
            <person name="Potts K.M."/>
            <person name="Salamov A.A."/>
            <person name="LaButti K.M."/>
            <person name="Sun H."/>
            <person name="Clum A."/>
            <person name="Pangilinan J.L."/>
            <person name="Lindquist E.A."/>
            <person name="Lucas S."/>
            <person name="Lapidus A."/>
            <person name="Jin M."/>
            <person name="Gunawan C."/>
            <person name="Balan V."/>
            <person name="Dale B.E."/>
            <person name="Jeffries T.W."/>
            <person name="Zinkel R."/>
            <person name="Barry K.W."/>
            <person name="Grigoriev I.V."/>
            <person name="Gasch A.P."/>
        </authorList>
    </citation>
    <scope>NUCLEOTIDE SEQUENCE [LARGE SCALE GENOMIC DNA]</scope>
    <source>
        <strain evidence="10">NRRL Y-27907 / 11-Y1</strain>
    </source>
</reference>
<dbReference type="PROSITE" id="PS00972">
    <property type="entry name" value="USP_1"/>
    <property type="match status" value="1"/>
</dbReference>
<keyword evidence="5" id="KW-0833">Ubl conjugation pathway</keyword>
<feature type="region of interest" description="Disordered" evidence="6">
    <location>
        <begin position="1"/>
        <end position="47"/>
    </location>
</feature>
<accession>G3AM36</accession>
<dbReference type="InterPro" id="IPR001394">
    <property type="entry name" value="Peptidase_C19_UCH"/>
</dbReference>
<evidence type="ECO:0000259" key="7">
    <source>
        <dbReference type="PROSITE" id="PS50235"/>
    </source>
</evidence>
<keyword evidence="3" id="KW-0862">Zinc</keyword>
<dbReference type="SMART" id="SM00290">
    <property type="entry name" value="ZnF_UBP"/>
    <property type="match status" value="1"/>
</dbReference>
<dbReference type="PROSITE" id="PS00973">
    <property type="entry name" value="USP_2"/>
    <property type="match status" value="1"/>
</dbReference>
<dbReference type="eggNOG" id="KOG1867">
    <property type="taxonomic scope" value="Eukaryota"/>
</dbReference>
<keyword evidence="2 4" id="KW-0863">Zinc-finger</keyword>
<dbReference type="GO" id="GO:0016579">
    <property type="term" value="P:protein deubiquitination"/>
    <property type="evidence" value="ECO:0007669"/>
    <property type="project" value="InterPro"/>
</dbReference>
<evidence type="ECO:0000256" key="6">
    <source>
        <dbReference type="SAM" id="MobiDB-lite"/>
    </source>
</evidence>
<dbReference type="MEROPS" id="C19.087"/>
<dbReference type="PANTHER" id="PTHR24006:SF937">
    <property type="entry name" value="UBIQUITIN CARBOXYL-TERMINAL HYDROLASE"/>
    <property type="match status" value="1"/>
</dbReference>
<feature type="domain" description="USP" evidence="7">
    <location>
        <begin position="217"/>
        <end position="545"/>
    </location>
</feature>
<dbReference type="SUPFAM" id="SSF54001">
    <property type="entry name" value="Cysteine proteinases"/>
    <property type="match status" value="1"/>
</dbReference>
<dbReference type="EMBL" id="GL996501">
    <property type="protein sequence ID" value="EGW32741.1"/>
    <property type="molecule type" value="Genomic_DNA"/>
</dbReference>
<dbReference type="PANTHER" id="PTHR24006">
    <property type="entry name" value="UBIQUITIN CARBOXYL-TERMINAL HYDROLASE"/>
    <property type="match status" value="1"/>
</dbReference>
<dbReference type="InterPro" id="IPR001607">
    <property type="entry name" value="Znf_UBP"/>
</dbReference>
<dbReference type="Gene3D" id="3.30.40.10">
    <property type="entry name" value="Zinc/RING finger domain, C3HC4 (zinc finger)"/>
    <property type="match status" value="1"/>
</dbReference>
<dbReference type="RefSeq" id="XP_007374256.1">
    <property type="nucleotide sequence ID" value="XM_007374194.1"/>
</dbReference>
<dbReference type="EC" id="3.4.19.12" evidence="5"/>
<dbReference type="OrthoDB" id="289038at2759"/>